<comment type="caution">
    <text evidence="2">The sequence shown here is derived from an EMBL/GenBank/DDBJ whole genome shotgun (WGS) entry which is preliminary data.</text>
</comment>
<dbReference type="AlphaFoldDB" id="A0A4Y8KX09"/>
<gene>
    <name evidence="2" type="ORF">E2605_16735</name>
</gene>
<evidence type="ECO:0000313" key="2">
    <source>
        <dbReference type="EMBL" id="TFD93794.1"/>
    </source>
</evidence>
<evidence type="ECO:0000313" key="3">
    <source>
        <dbReference type="Proteomes" id="UP000297861"/>
    </source>
</evidence>
<dbReference type="Pfam" id="PF08885">
    <property type="entry name" value="GSCFA"/>
    <property type="match status" value="1"/>
</dbReference>
<proteinExistence type="predicted"/>
<dbReference type="SUPFAM" id="SSF52266">
    <property type="entry name" value="SGNH hydrolase"/>
    <property type="match status" value="1"/>
</dbReference>
<sequence>MEFRKKIDIPRSGLTVGHQDKMLMFGSCFAENIGRYLLENKFDVNVNPFGVLYNPSSISQSVRFLLDEKVFTRSDIFKQQGVFRSYSHHSVFSEMDEDRFLLSINNVCQKASADLREADVLLITFGTSYVYRLKESGAIVANCHKSPASDFDRFRLSVSDIVNDWTDLIEVLLSKNPDLKILFTVSPIRHWKDGVHNNQLSKSVLLLAIDELQRAFPAVFYFPSYEIVLDELRDYRFYSDDMIHPNDMAIRYIWSIFADTFFDDITKQVNTQWQSLHRAILHRPFNEDTPEHQQFLRQTLLKLQSFREKYPYFDCYNEIELLENRISQ</sequence>
<organism evidence="2 3">
    <name type="scientific">Dysgonomonas capnocytophagoides</name>
    <dbReference type="NCBI Taxonomy" id="45254"/>
    <lineage>
        <taxon>Bacteria</taxon>
        <taxon>Pseudomonadati</taxon>
        <taxon>Bacteroidota</taxon>
        <taxon>Bacteroidia</taxon>
        <taxon>Bacteroidales</taxon>
        <taxon>Dysgonomonadaceae</taxon>
        <taxon>Dysgonomonas</taxon>
    </lineage>
</organism>
<accession>A0A4Y8KX09</accession>
<name>A0A4Y8KX09_9BACT</name>
<dbReference type="Proteomes" id="UP000297861">
    <property type="component" value="Unassembled WGS sequence"/>
</dbReference>
<dbReference type="GO" id="GO:0016788">
    <property type="term" value="F:hydrolase activity, acting on ester bonds"/>
    <property type="evidence" value="ECO:0007669"/>
    <property type="project" value="UniProtKB-ARBA"/>
</dbReference>
<dbReference type="InterPro" id="IPR014982">
    <property type="entry name" value="GSCFA"/>
</dbReference>
<feature type="domain" description="GSCFA" evidence="1">
    <location>
        <begin position="22"/>
        <end position="257"/>
    </location>
</feature>
<evidence type="ECO:0000259" key="1">
    <source>
        <dbReference type="Pfam" id="PF08885"/>
    </source>
</evidence>
<reference evidence="2 3" key="1">
    <citation type="submission" date="2019-03" db="EMBL/GenBank/DDBJ databases">
        <title>San Antonio Military Medical Center submission to MRSN (WRAIR), pending publication.</title>
        <authorList>
            <person name="Blyth D.M."/>
            <person name="Mccarthy S.L."/>
            <person name="Schall S.E."/>
            <person name="Stam J.A."/>
            <person name="Ong A.C."/>
            <person name="Mcgann P.T."/>
        </authorList>
    </citation>
    <scope>NUCLEOTIDE SEQUENCE [LARGE SCALE GENOMIC DNA]</scope>
    <source>
        <strain evidence="2 3">MRSN571793</strain>
    </source>
</reference>
<dbReference type="Gene3D" id="3.40.50.1110">
    <property type="entry name" value="SGNH hydrolase"/>
    <property type="match status" value="1"/>
</dbReference>
<keyword evidence="3" id="KW-1185">Reference proteome</keyword>
<dbReference type="InterPro" id="IPR036514">
    <property type="entry name" value="SGNH_hydro_sf"/>
</dbReference>
<protein>
    <submittedName>
        <fullName evidence="2">GSCFA domain protein</fullName>
    </submittedName>
</protein>
<dbReference type="EMBL" id="SOML01000012">
    <property type="protein sequence ID" value="TFD93794.1"/>
    <property type="molecule type" value="Genomic_DNA"/>
</dbReference>
<dbReference type="STRING" id="1121485.GCA_000426485_02806"/>
<dbReference type="OrthoDB" id="9807687at2"/>
<dbReference type="RefSeq" id="WP_134437287.1">
    <property type="nucleotide sequence ID" value="NZ_SOML01000012.1"/>
</dbReference>